<dbReference type="AlphaFoldDB" id="A0AAN8NGC0"/>
<accession>A0AAN8NGC0</accession>
<feature type="compositionally biased region" description="Acidic residues" evidence="1">
    <location>
        <begin position="236"/>
        <end position="247"/>
    </location>
</feature>
<feature type="compositionally biased region" description="Low complexity" evidence="1">
    <location>
        <begin position="680"/>
        <end position="697"/>
    </location>
</feature>
<feature type="compositionally biased region" description="Polar residues" evidence="1">
    <location>
        <begin position="260"/>
        <end position="272"/>
    </location>
</feature>
<dbReference type="InterPro" id="IPR017956">
    <property type="entry name" value="AT_hook_DNA-bd_motif"/>
</dbReference>
<feature type="compositionally biased region" description="Basic and acidic residues" evidence="1">
    <location>
        <begin position="979"/>
        <end position="991"/>
    </location>
</feature>
<comment type="caution">
    <text evidence="2">The sequence shown here is derived from an EMBL/GenBank/DDBJ whole genome shotgun (WGS) entry which is preliminary data.</text>
</comment>
<feature type="region of interest" description="Disordered" evidence="1">
    <location>
        <begin position="493"/>
        <end position="515"/>
    </location>
</feature>
<reference evidence="2 3" key="1">
    <citation type="submission" date="2019-10" db="EMBL/GenBank/DDBJ databases">
        <authorList>
            <person name="Palmer J.M."/>
        </authorList>
    </citation>
    <scope>NUCLEOTIDE SEQUENCE [LARGE SCALE GENOMIC DNA]</scope>
    <source>
        <strain evidence="2 3">TWF506</strain>
    </source>
</reference>
<dbReference type="SMART" id="SM00384">
    <property type="entry name" value="AT_hook"/>
    <property type="match status" value="6"/>
</dbReference>
<feature type="compositionally biased region" description="Low complexity" evidence="1">
    <location>
        <begin position="572"/>
        <end position="588"/>
    </location>
</feature>
<feature type="compositionally biased region" description="Acidic residues" evidence="1">
    <location>
        <begin position="129"/>
        <end position="142"/>
    </location>
</feature>
<dbReference type="Proteomes" id="UP001307849">
    <property type="component" value="Unassembled WGS sequence"/>
</dbReference>
<gene>
    <name evidence="2" type="ORF">TWF506_006145</name>
</gene>
<feature type="region of interest" description="Disordered" evidence="1">
    <location>
        <begin position="1"/>
        <end position="333"/>
    </location>
</feature>
<name>A0AAN8NGC0_9PEZI</name>
<evidence type="ECO:0000256" key="1">
    <source>
        <dbReference type="SAM" id="MobiDB-lite"/>
    </source>
</evidence>
<feature type="compositionally biased region" description="Low complexity" evidence="1">
    <location>
        <begin position="75"/>
        <end position="86"/>
    </location>
</feature>
<feature type="compositionally biased region" description="Acidic residues" evidence="1">
    <location>
        <begin position="15"/>
        <end position="28"/>
    </location>
</feature>
<feature type="compositionally biased region" description="Acidic residues" evidence="1">
    <location>
        <begin position="276"/>
        <end position="297"/>
    </location>
</feature>
<feature type="compositionally biased region" description="Acidic residues" evidence="1">
    <location>
        <begin position="498"/>
        <end position="513"/>
    </location>
</feature>
<proteinExistence type="predicted"/>
<feature type="compositionally biased region" description="Polar residues" evidence="1">
    <location>
        <begin position="602"/>
        <end position="611"/>
    </location>
</feature>
<keyword evidence="3" id="KW-1185">Reference proteome</keyword>
<organism evidence="2 3">
    <name type="scientific">Arthrobotrys conoides</name>
    <dbReference type="NCBI Taxonomy" id="74498"/>
    <lineage>
        <taxon>Eukaryota</taxon>
        <taxon>Fungi</taxon>
        <taxon>Dikarya</taxon>
        <taxon>Ascomycota</taxon>
        <taxon>Pezizomycotina</taxon>
        <taxon>Orbiliomycetes</taxon>
        <taxon>Orbiliales</taxon>
        <taxon>Orbiliaceae</taxon>
        <taxon>Arthrobotrys</taxon>
    </lineage>
</organism>
<dbReference type="PRINTS" id="PR00929">
    <property type="entry name" value="ATHOOK"/>
</dbReference>
<evidence type="ECO:0000313" key="2">
    <source>
        <dbReference type="EMBL" id="KAK6516236.1"/>
    </source>
</evidence>
<sequence>MFSGRPKYQTSSATEDFDDEEDDDEVEGVEMPSPPKQDSKPKLPPGSEASKASSSGRLISATLEQHWKEQGQRETTPTAAAAPNTTLLSEARGQLQKPQKSKSVGGKTPARDSPASDYSTRRVRIQEAESGDGDYDDSEDDGSAIVVESHGVSRLKKEKQRPEPSSLIKHHNGISLTTSKPFSKRDLLRPFEGPASDSDEVMQERDELFGEDNDNGSDDLDEMDEDTSLEASIREDIDEEESDDATDELVGIGSRRIPGASQSSPPQRLQNSRAEEDSDDSEGSENSDDSEDSEDSENGIKTPTKTGVSNVDLTPRRSMANPNLLQEDPDELERQEERAKLEIVKEVLNRHAEVAAKKNFDIVVTMPNYEDVADHLFNPDEWEAVAIDWRWTGDDGHVTYQIIYKDGHTRIVEANEILDHIESQVLEDFENDLFAKEENPETWYYPNFRAPGGAFAGGTGITSGAIKRRGRRTESKIYLDNSYRLGMPEEFNIPLTDSSEEEEDVEEEEEEMAEGAKVVPDIAGVRGPILASQYDKFDITDAEILATIQENESDNESWDGGKPSGRGRPRGRPSTSTRAQTMVRTTRAAAKRARGRPPLTPTRGTSNSTPVQPRPPVKSNVVKASATSRGRGRPRGSKNTPRILSSPASSREDSPLSLTVIPKPASVRGRPKGSKNAVKSIISNTSNNTSETSSLSEFPITIKPITPVRPIDVSKHSTPKPVTKSAPSTPKRTLKPTRTLKPPGTPSGARGPGRPPKLPKQEDRLIEETIRTGGANISSTAASLSNHRRTLSATGPAPTAADPERPKKRRRIRFGRDGPEEVSDDDSPPRKTVQGNLPTPQKKPKQPIENPHKPKSPHTSARTSDSDNEKRVFRHEVDRIINKMLLDGAPAYHVQLCGSGPIKPTMWVRLENLQSKSARRKVKEFEAELIQRENEAKLARDRINAQLQRDRQRLAEREAQILGTKSPGRPPKSFDEEEMKEREKEEQRQREKIARRLAMQETLFTGT</sequence>
<protein>
    <submittedName>
        <fullName evidence="2">Uncharacterized protein</fullName>
    </submittedName>
</protein>
<feature type="compositionally biased region" description="Acidic residues" evidence="1">
    <location>
        <begin position="209"/>
        <end position="228"/>
    </location>
</feature>
<feature type="region of interest" description="Disordered" evidence="1">
    <location>
        <begin position="949"/>
        <end position="991"/>
    </location>
</feature>
<feature type="compositionally biased region" description="Polar residues" evidence="1">
    <location>
        <begin position="637"/>
        <end position="649"/>
    </location>
</feature>
<evidence type="ECO:0000313" key="3">
    <source>
        <dbReference type="Proteomes" id="UP001307849"/>
    </source>
</evidence>
<feature type="compositionally biased region" description="Basic and acidic residues" evidence="1">
    <location>
        <begin position="759"/>
        <end position="770"/>
    </location>
</feature>
<dbReference type="EMBL" id="JAVHJM010000003">
    <property type="protein sequence ID" value="KAK6516236.1"/>
    <property type="molecule type" value="Genomic_DNA"/>
</dbReference>
<feature type="compositionally biased region" description="Polar residues" evidence="1">
    <location>
        <begin position="775"/>
        <end position="785"/>
    </location>
</feature>
<feature type="compositionally biased region" description="Basic and acidic residues" evidence="1">
    <location>
        <begin position="949"/>
        <end position="959"/>
    </location>
</feature>
<feature type="compositionally biased region" description="Polar residues" evidence="1">
    <location>
        <begin position="301"/>
        <end position="312"/>
    </location>
</feature>
<dbReference type="GO" id="GO:0003677">
    <property type="term" value="F:DNA binding"/>
    <property type="evidence" value="ECO:0007669"/>
    <property type="project" value="InterPro"/>
</dbReference>
<feature type="region of interest" description="Disordered" evidence="1">
    <location>
        <begin position="548"/>
        <end position="871"/>
    </location>
</feature>